<comment type="caution">
    <text evidence="7">The sequence shown here is derived from an EMBL/GenBank/DDBJ whole genome shotgun (WGS) entry which is preliminary data.</text>
</comment>
<comment type="catalytic activity">
    <reaction evidence="4">
        <text>D-xylulose + ATP = D-xylulose 5-phosphate + ADP + H(+)</text>
        <dbReference type="Rhea" id="RHEA:10964"/>
        <dbReference type="ChEBI" id="CHEBI:15378"/>
        <dbReference type="ChEBI" id="CHEBI:17140"/>
        <dbReference type="ChEBI" id="CHEBI:30616"/>
        <dbReference type="ChEBI" id="CHEBI:57737"/>
        <dbReference type="ChEBI" id="CHEBI:456216"/>
        <dbReference type="EC" id="2.7.1.17"/>
    </reaction>
</comment>
<dbReference type="SUPFAM" id="SSF53067">
    <property type="entry name" value="Actin-like ATPase domain"/>
    <property type="match status" value="2"/>
</dbReference>
<keyword evidence="4" id="KW-0859">Xylose metabolism</keyword>
<evidence type="ECO:0000256" key="1">
    <source>
        <dbReference type="ARBA" id="ARBA00009156"/>
    </source>
</evidence>
<keyword evidence="4" id="KW-0119">Carbohydrate metabolism</keyword>
<gene>
    <name evidence="7" type="ORF">CAUJ_LOCUS3570</name>
</gene>
<evidence type="ECO:0000256" key="2">
    <source>
        <dbReference type="ARBA" id="ARBA00022679"/>
    </source>
</evidence>
<comment type="similarity">
    <text evidence="1 4">Belongs to the FGGY kinase family.</text>
</comment>
<dbReference type="InterPro" id="IPR043129">
    <property type="entry name" value="ATPase_NBD"/>
</dbReference>
<dbReference type="EMBL" id="CAJGYM010000007">
    <property type="protein sequence ID" value="CAD6187651.1"/>
    <property type="molecule type" value="Genomic_DNA"/>
</dbReference>
<comment type="function">
    <text evidence="4">Phosphorylates D-xylulose to produce D-xylulose 5-phosphate, a molecule that may play an important role in the regulation of glucose metabolism and lipogenesis.</text>
</comment>
<dbReference type="InterPro" id="IPR018485">
    <property type="entry name" value="FGGY_C"/>
</dbReference>
<dbReference type="GO" id="GO:0005524">
    <property type="term" value="F:ATP binding"/>
    <property type="evidence" value="ECO:0007669"/>
    <property type="project" value="UniProtKB-KW"/>
</dbReference>
<dbReference type="GO" id="GO:0005829">
    <property type="term" value="C:cytosol"/>
    <property type="evidence" value="ECO:0007669"/>
    <property type="project" value="TreeGrafter"/>
</dbReference>
<dbReference type="Pfam" id="PF02782">
    <property type="entry name" value="FGGY_C"/>
    <property type="match status" value="1"/>
</dbReference>
<keyword evidence="4" id="KW-0547">Nucleotide-binding</keyword>
<dbReference type="Pfam" id="PF00370">
    <property type="entry name" value="FGGY_N"/>
    <property type="match status" value="1"/>
</dbReference>
<evidence type="ECO:0000259" key="5">
    <source>
        <dbReference type="Pfam" id="PF00370"/>
    </source>
</evidence>
<organism evidence="7 8">
    <name type="scientific">Caenorhabditis auriculariae</name>
    <dbReference type="NCBI Taxonomy" id="2777116"/>
    <lineage>
        <taxon>Eukaryota</taxon>
        <taxon>Metazoa</taxon>
        <taxon>Ecdysozoa</taxon>
        <taxon>Nematoda</taxon>
        <taxon>Chromadorea</taxon>
        <taxon>Rhabditida</taxon>
        <taxon>Rhabditina</taxon>
        <taxon>Rhabditomorpha</taxon>
        <taxon>Rhabditoidea</taxon>
        <taxon>Rhabditidae</taxon>
        <taxon>Peloderinae</taxon>
        <taxon>Caenorhabditis</taxon>
    </lineage>
</organism>
<evidence type="ECO:0000313" key="7">
    <source>
        <dbReference type="EMBL" id="CAD6187651.1"/>
    </source>
</evidence>
<protein>
    <recommendedName>
        <fullName evidence="4">Xylulose kinase</fullName>
        <ecNumber evidence="4">2.7.1.17</ecNumber>
    </recommendedName>
</protein>
<dbReference type="PANTHER" id="PTHR10196">
    <property type="entry name" value="SUGAR KINASE"/>
    <property type="match status" value="1"/>
</dbReference>
<evidence type="ECO:0000256" key="4">
    <source>
        <dbReference type="RuleBase" id="RU367058"/>
    </source>
</evidence>
<evidence type="ECO:0000313" key="8">
    <source>
        <dbReference type="Proteomes" id="UP000835052"/>
    </source>
</evidence>
<dbReference type="PANTHER" id="PTHR10196:SF57">
    <property type="entry name" value="XYLULOSE KINASE"/>
    <property type="match status" value="1"/>
</dbReference>
<evidence type="ECO:0000259" key="6">
    <source>
        <dbReference type="Pfam" id="PF02782"/>
    </source>
</evidence>
<proteinExistence type="inferred from homology"/>
<dbReference type="Gene3D" id="3.30.420.40">
    <property type="match status" value="2"/>
</dbReference>
<dbReference type="EC" id="2.7.1.17" evidence="4"/>
<dbReference type="GO" id="GO:0004856">
    <property type="term" value="F:D-xylulokinase activity"/>
    <property type="evidence" value="ECO:0007669"/>
    <property type="project" value="UniProtKB-UniRule"/>
</dbReference>
<sequence length="570" mass="63367">MRNKRMRVVITEKRGGDPRKQRVINGATSLPAFRPLDPRHSTIRRHQKTMKTGNLYLGIDLSTQQAKLIVIDENAAAVHHMAINFSKDLPEFETKDGARFGSDGQTVTSPVAMWLKALDILLENLKRTVDVGKIKAVSGCAQQHGTVYWRHGGEKILINLDSSTTFQEGLEIAFSTKDSPIWMDSSTESECGDLEKNADGAEGLCKRTGSRAHHRFSGAQIKKIVDKSPQIWKNTERVSIISSFVCSLFIGKYAPIEYTDGSGTNLMSLEKQDWDQEIVGSISEDLLSKLGPLADPSKLAGEVSEYLVRRYGFSSECQVYPFLGDNPSSLAGLSMADGDIGISLGTSDTVFFVTSSYRPCVDAHFFSHFSGRNDLFMALVCFKNGSLTREKARESLGVEWSQWQDVFEKTRTGNNGVIGFFFDADEIAPNVRKGERVFDAEGRKISSLELEVKARAVFESQCLLKRFYTEKLGLQVGKGRLLLTGGASNNEALQQTLADVFSMDVYIIDVPDSAALGGALRARYAHMEPSQPYDEYNKSEKLRKVASPRKKEHETYSNMMPRFGKLLSEI</sequence>
<feature type="domain" description="Carbohydrate kinase FGGY N-terminal" evidence="5">
    <location>
        <begin position="181"/>
        <end position="331"/>
    </location>
</feature>
<dbReference type="Proteomes" id="UP000835052">
    <property type="component" value="Unassembled WGS sequence"/>
</dbReference>
<evidence type="ECO:0000256" key="3">
    <source>
        <dbReference type="ARBA" id="ARBA00022777"/>
    </source>
</evidence>
<keyword evidence="3 4" id="KW-0418">Kinase</keyword>
<dbReference type="GO" id="GO:0042732">
    <property type="term" value="P:D-xylose metabolic process"/>
    <property type="evidence" value="ECO:0007669"/>
    <property type="project" value="UniProtKB-UniRule"/>
</dbReference>
<feature type="domain" description="Carbohydrate kinase FGGY C-terminal" evidence="6">
    <location>
        <begin position="342"/>
        <end position="525"/>
    </location>
</feature>
<dbReference type="OrthoDB" id="1728974at2759"/>
<keyword evidence="4" id="KW-0067">ATP-binding</keyword>
<dbReference type="InterPro" id="IPR018484">
    <property type="entry name" value="FGGY_N"/>
</dbReference>
<reference evidence="7" key="1">
    <citation type="submission" date="2020-10" db="EMBL/GenBank/DDBJ databases">
        <authorList>
            <person name="Kikuchi T."/>
        </authorList>
    </citation>
    <scope>NUCLEOTIDE SEQUENCE</scope>
    <source>
        <strain evidence="7">NKZ352</strain>
    </source>
</reference>
<dbReference type="GO" id="GO:0005997">
    <property type="term" value="P:xylulose metabolic process"/>
    <property type="evidence" value="ECO:0007669"/>
    <property type="project" value="UniProtKB-UniRule"/>
</dbReference>
<name>A0A8S1GX14_9PELO</name>
<dbReference type="CDD" id="cd07776">
    <property type="entry name" value="ASKHA_NBD_FGGY_SpXK-like"/>
    <property type="match status" value="1"/>
</dbReference>
<dbReference type="InterPro" id="IPR000577">
    <property type="entry name" value="Carb_kinase_FGGY"/>
</dbReference>
<dbReference type="InterPro" id="IPR042024">
    <property type="entry name" value="D-XK_euk"/>
</dbReference>
<keyword evidence="2 4" id="KW-0808">Transferase</keyword>
<dbReference type="FunFam" id="3.30.420.40:FF:000118">
    <property type="entry name" value="Xylulose kinase 2"/>
    <property type="match status" value="1"/>
</dbReference>
<dbReference type="AlphaFoldDB" id="A0A8S1GX14"/>
<accession>A0A8S1GX14</accession>
<dbReference type="PIRSF" id="PIRSF000538">
    <property type="entry name" value="GlpK"/>
    <property type="match status" value="1"/>
</dbReference>
<keyword evidence="8" id="KW-1185">Reference proteome</keyword>